<comment type="caution">
    <text evidence="2">The sequence shown here is derived from an EMBL/GenBank/DDBJ whole genome shotgun (WGS) entry which is preliminary data.</text>
</comment>
<feature type="domain" description="MATH" evidence="1">
    <location>
        <begin position="18"/>
        <end position="144"/>
    </location>
</feature>
<dbReference type="EMBL" id="QGKX02000996">
    <property type="protein sequence ID" value="KAF3560063.1"/>
    <property type="molecule type" value="Genomic_DNA"/>
</dbReference>
<dbReference type="PANTHER" id="PTHR46162">
    <property type="entry name" value="TRAF-LIKE FAMILY PROTEIN"/>
    <property type="match status" value="1"/>
</dbReference>
<dbReference type="CDD" id="cd00121">
    <property type="entry name" value="MATH"/>
    <property type="match status" value="2"/>
</dbReference>
<dbReference type="Pfam" id="PF22486">
    <property type="entry name" value="MATH_2"/>
    <property type="match status" value="2"/>
</dbReference>
<evidence type="ECO:0000259" key="1">
    <source>
        <dbReference type="PROSITE" id="PS50144"/>
    </source>
</evidence>
<reference evidence="2" key="1">
    <citation type="submission" date="2019-12" db="EMBL/GenBank/DDBJ databases">
        <title>Genome sequencing and annotation of Brassica cretica.</title>
        <authorList>
            <person name="Studholme D.J."/>
            <person name="Sarris P."/>
        </authorList>
    </citation>
    <scope>NUCLEOTIDE SEQUENCE</scope>
    <source>
        <strain evidence="2">PFS-109/04</strain>
        <tissue evidence="2">Leaf</tissue>
    </source>
</reference>
<evidence type="ECO:0000313" key="3">
    <source>
        <dbReference type="Proteomes" id="UP000712600"/>
    </source>
</evidence>
<evidence type="ECO:0000313" key="2">
    <source>
        <dbReference type="EMBL" id="KAF3560063.1"/>
    </source>
</evidence>
<dbReference type="Proteomes" id="UP000712600">
    <property type="component" value="Unassembled WGS sequence"/>
</dbReference>
<accession>A0A8S9R8T5</accession>
<dbReference type="AlphaFoldDB" id="A0A8S9R8T5"/>
<organism evidence="2 3">
    <name type="scientific">Brassica cretica</name>
    <name type="common">Mustard</name>
    <dbReference type="NCBI Taxonomy" id="69181"/>
    <lineage>
        <taxon>Eukaryota</taxon>
        <taxon>Viridiplantae</taxon>
        <taxon>Streptophyta</taxon>
        <taxon>Embryophyta</taxon>
        <taxon>Tracheophyta</taxon>
        <taxon>Spermatophyta</taxon>
        <taxon>Magnoliopsida</taxon>
        <taxon>eudicotyledons</taxon>
        <taxon>Gunneridae</taxon>
        <taxon>Pentapetalae</taxon>
        <taxon>rosids</taxon>
        <taxon>malvids</taxon>
        <taxon>Brassicales</taxon>
        <taxon>Brassicaceae</taxon>
        <taxon>Brassiceae</taxon>
        <taxon>Brassica</taxon>
    </lineage>
</organism>
<dbReference type="PROSITE" id="PS50144">
    <property type="entry name" value="MATH"/>
    <property type="match status" value="2"/>
</dbReference>
<proteinExistence type="predicted"/>
<dbReference type="SMART" id="SM00061">
    <property type="entry name" value="MATH"/>
    <property type="match status" value="2"/>
</dbReference>
<dbReference type="Gene3D" id="2.60.210.10">
    <property type="entry name" value="Apoptosis, Tumor Necrosis Factor Receptor Associated Protein 2, Chain A"/>
    <property type="match status" value="2"/>
</dbReference>
<dbReference type="InterPro" id="IPR008974">
    <property type="entry name" value="TRAF-like"/>
</dbReference>
<gene>
    <name evidence="2" type="ORF">F2Q69_00017173</name>
</gene>
<feature type="domain" description="MATH" evidence="1">
    <location>
        <begin position="176"/>
        <end position="302"/>
    </location>
</feature>
<name>A0A8S9R8T5_BRACR</name>
<dbReference type="PANTHER" id="PTHR46162:SF40">
    <property type="entry name" value="TRAF-LIKE FAMILY PROTEIN"/>
    <property type="match status" value="1"/>
</dbReference>
<sequence>MGLTSLEGTIKENANNCTNAHFMLIEGMSKLLTRKVKRCESLDFHVSGLKWKFVIRSDVVKDNISFFLDITDEKCTGSNWQVNCSVKLSVVSQTGPPDICKVFVMCFDEKHPSWGQDIFITDKVLEESKKKYLLNDKAVFSAEITNVKPNFLKVTSISRTMGTAESLKLMDVARKNSRFTWKITRFSSFDGVTHSSYEFTLGPRRWKLEMYPKGDKGGEGHLSFYLTATDYVPNLPKGPTLAVYKLRLLDQLKRNHKEPKYQALFAPGANSRGCRKYIPLTELHSTSNGYLVNDQIYLSVEFLIVSTTEYL</sequence>
<dbReference type="InterPro" id="IPR002083">
    <property type="entry name" value="MATH/TRAF_dom"/>
</dbReference>
<protein>
    <recommendedName>
        <fullName evidence="1">MATH domain-containing protein</fullName>
    </recommendedName>
</protein>
<dbReference type="SUPFAM" id="SSF49599">
    <property type="entry name" value="TRAF domain-like"/>
    <property type="match status" value="2"/>
</dbReference>